<dbReference type="Pfam" id="PF03781">
    <property type="entry name" value="FGE-sulfatase"/>
    <property type="match status" value="2"/>
</dbReference>
<evidence type="ECO:0000256" key="2">
    <source>
        <dbReference type="ARBA" id="ARBA00023004"/>
    </source>
</evidence>
<dbReference type="InterPro" id="IPR042095">
    <property type="entry name" value="SUMF_sf"/>
</dbReference>
<dbReference type="Proteomes" id="UP001354989">
    <property type="component" value="Plasmid pPP3"/>
</dbReference>
<evidence type="ECO:0000313" key="7">
    <source>
        <dbReference type="Proteomes" id="UP001354989"/>
    </source>
</evidence>
<evidence type="ECO:0000313" key="6">
    <source>
        <dbReference type="EMBL" id="BDD01656.1"/>
    </source>
</evidence>
<evidence type="ECO:0000256" key="1">
    <source>
        <dbReference type="ARBA" id="ARBA00023002"/>
    </source>
</evidence>
<dbReference type="InterPro" id="IPR005532">
    <property type="entry name" value="SUMF_dom"/>
</dbReference>
<protein>
    <submittedName>
        <fullName evidence="6">Ergothioneine biosynthesis protein EgtB</fullName>
    </submittedName>
</protein>
<dbReference type="Gene3D" id="3.90.1580.10">
    <property type="entry name" value="paralog of FGE (formylglycine-generating enzyme)"/>
    <property type="match status" value="2"/>
</dbReference>
<feature type="domain" description="DinB-like" evidence="5">
    <location>
        <begin position="9"/>
        <end position="125"/>
    </location>
</feature>
<dbReference type="EMBL" id="AP025295">
    <property type="protein sequence ID" value="BDD01656.1"/>
    <property type="molecule type" value="Genomic_DNA"/>
</dbReference>
<sequence>MICSPLAIEDYIPQPSVDVSPPKWHLGHTTWFFEEMVLAVHSKEFSRYNPKYAYVFNSYYETIGDRVERPQRGWMSRPTVSDVLAYRRYVDERMEWLIEGISFFPKEVKDLVILGLQHEQQHQELLYTDIKYTLNLNPMVPVYEEDAELVNDYNSDQGFLEIREGLYDIGFEGEGFCFDNEKGRHKVFLPAFSIAKGLVTNQEYLEFIEDGGYEKHDLWHAQGWDWLKSNQLEHPMYWRKEEGHWKQFTLGGLMDLDPHAQLAHINYYEAYAFAQWKGMRLPTEFEWEVASGQLSWGSRWEWTQSAYLPYPKYQKAEGAVGEYNGKFMVSQMVLRGASVATSPDHSRPTYRNFFHPELSWQFTGIRLVQN</sequence>
<reference evidence="6 7" key="1">
    <citation type="submission" date="2021-12" db="EMBL/GenBank/DDBJ databases">
        <title>Genome sequencing of bacteria with rrn-lacking chromosome and rrn-plasmid.</title>
        <authorList>
            <person name="Anda M."/>
            <person name="Iwasaki W."/>
        </authorList>
    </citation>
    <scope>NUCLEOTIDE SEQUENCE [LARGE SCALE GENOMIC DNA]</scope>
    <source>
        <strain evidence="6 7">NBRC 101262</strain>
        <plasmid evidence="6 7">pPP3</plasmid>
    </source>
</reference>
<feature type="domain" description="Sulfatase-modifying factor enzyme-like" evidence="4">
    <location>
        <begin position="297"/>
        <end position="368"/>
    </location>
</feature>
<keyword evidence="1" id="KW-0560">Oxidoreductase</keyword>
<dbReference type="SUPFAM" id="SSF56436">
    <property type="entry name" value="C-type lectin-like"/>
    <property type="match status" value="1"/>
</dbReference>
<gene>
    <name evidence="6" type="ORF">PEPS_39360</name>
</gene>
<evidence type="ECO:0000259" key="5">
    <source>
        <dbReference type="Pfam" id="PF12867"/>
    </source>
</evidence>
<dbReference type="InterPro" id="IPR016187">
    <property type="entry name" value="CTDL_fold"/>
</dbReference>
<comment type="pathway">
    <text evidence="3">Amino-acid biosynthesis; ergothioneine biosynthesis.</text>
</comment>
<dbReference type="InterPro" id="IPR024775">
    <property type="entry name" value="DinB-like"/>
</dbReference>
<accession>A0ABN6LF89</accession>
<evidence type="ECO:0000256" key="3">
    <source>
        <dbReference type="ARBA" id="ARBA00037882"/>
    </source>
</evidence>
<organism evidence="6 7">
    <name type="scientific">Persicobacter psychrovividus</name>
    <dbReference type="NCBI Taxonomy" id="387638"/>
    <lineage>
        <taxon>Bacteria</taxon>
        <taxon>Pseudomonadati</taxon>
        <taxon>Bacteroidota</taxon>
        <taxon>Cytophagia</taxon>
        <taxon>Cytophagales</taxon>
        <taxon>Persicobacteraceae</taxon>
        <taxon>Persicobacter</taxon>
    </lineage>
</organism>
<proteinExistence type="predicted"/>
<evidence type="ECO:0000259" key="4">
    <source>
        <dbReference type="Pfam" id="PF03781"/>
    </source>
</evidence>
<dbReference type="InterPro" id="IPR051043">
    <property type="entry name" value="Sulfatase_Mod_Factor_Kinase"/>
</dbReference>
<dbReference type="InterPro" id="IPR017806">
    <property type="entry name" value="EgtB"/>
</dbReference>
<dbReference type="PANTHER" id="PTHR23150:SF36">
    <property type="entry name" value="HERCYNINE OXYGENASE"/>
    <property type="match status" value="1"/>
</dbReference>
<feature type="domain" description="Sulfatase-modifying factor enzyme-like" evidence="4">
    <location>
        <begin position="159"/>
        <end position="292"/>
    </location>
</feature>
<keyword evidence="6" id="KW-0614">Plasmid</keyword>
<geneLocation type="plasmid" evidence="6 7">
    <name>pPP3</name>
</geneLocation>
<dbReference type="Pfam" id="PF12867">
    <property type="entry name" value="DinB_2"/>
    <property type="match status" value="1"/>
</dbReference>
<keyword evidence="2" id="KW-0408">Iron</keyword>
<keyword evidence="7" id="KW-1185">Reference proteome</keyword>
<dbReference type="PANTHER" id="PTHR23150">
    <property type="entry name" value="SULFATASE MODIFYING FACTOR 1, 2"/>
    <property type="match status" value="1"/>
</dbReference>
<name>A0ABN6LF89_9BACT</name>
<dbReference type="NCBIfam" id="TIGR03440">
    <property type="entry name" value="egtB_TIGR03440"/>
    <property type="match status" value="1"/>
</dbReference>